<proteinExistence type="predicted"/>
<dbReference type="RefSeq" id="WP_099910031.1">
    <property type="nucleotide sequence ID" value="NZ_AWWI01000046.1"/>
</dbReference>
<dbReference type="InterPro" id="IPR016032">
    <property type="entry name" value="Sig_transdc_resp-reg_C-effctor"/>
</dbReference>
<evidence type="ECO:0008006" key="3">
    <source>
        <dbReference type="Google" id="ProtNLM"/>
    </source>
</evidence>
<dbReference type="OrthoDB" id="7855389at2"/>
<protein>
    <recommendedName>
        <fullName evidence="3">HTH luxR-type domain-containing protein</fullName>
    </recommendedName>
</protein>
<dbReference type="SUPFAM" id="SSF46894">
    <property type="entry name" value="C-terminal effector domain of the bipartite response regulators"/>
    <property type="match status" value="1"/>
</dbReference>
<reference evidence="1 2" key="1">
    <citation type="submission" date="2013-09" db="EMBL/GenBank/DDBJ databases">
        <title>Genome sequencing of Phaeobacter antarcticus sp. nov. SM1211.</title>
        <authorList>
            <person name="Zhang X.-Y."/>
            <person name="Liu C."/>
            <person name="Chen X.-L."/>
            <person name="Xie B.-B."/>
            <person name="Qin Q.-L."/>
            <person name="Rong J.-C."/>
            <person name="Zhang Y.-Z."/>
        </authorList>
    </citation>
    <scope>NUCLEOTIDE SEQUENCE [LARGE SCALE GENOMIC DNA]</scope>
    <source>
        <strain evidence="1 2">SM1211</strain>
    </source>
</reference>
<keyword evidence="2" id="KW-1185">Reference proteome</keyword>
<evidence type="ECO:0000313" key="2">
    <source>
        <dbReference type="Proteomes" id="UP000231259"/>
    </source>
</evidence>
<comment type="caution">
    <text evidence="1">The sequence shown here is derived from an EMBL/GenBank/DDBJ whole genome shotgun (WGS) entry which is preliminary data.</text>
</comment>
<name>A0A2G8RHZ7_9RHOB</name>
<gene>
    <name evidence="1" type="ORF">P775_05720</name>
</gene>
<organism evidence="1 2">
    <name type="scientific">Puniceibacterium antarcticum</name>
    <dbReference type="NCBI Taxonomy" id="1206336"/>
    <lineage>
        <taxon>Bacteria</taxon>
        <taxon>Pseudomonadati</taxon>
        <taxon>Pseudomonadota</taxon>
        <taxon>Alphaproteobacteria</taxon>
        <taxon>Rhodobacterales</taxon>
        <taxon>Paracoccaceae</taxon>
        <taxon>Puniceibacterium</taxon>
    </lineage>
</organism>
<evidence type="ECO:0000313" key="1">
    <source>
        <dbReference type="EMBL" id="PIL21179.1"/>
    </source>
</evidence>
<dbReference type="GO" id="GO:0006355">
    <property type="term" value="P:regulation of DNA-templated transcription"/>
    <property type="evidence" value="ECO:0007669"/>
    <property type="project" value="InterPro"/>
</dbReference>
<dbReference type="EMBL" id="AWWI01000046">
    <property type="protein sequence ID" value="PIL21179.1"/>
    <property type="molecule type" value="Genomic_DNA"/>
</dbReference>
<dbReference type="Proteomes" id="UP000231259">
    <property type="component" value="Unassembled WGS sequence"/>
</dbReference>
<sequence length="335" mass="35957">MKTLFAAASGFSESASAGVDAPGDLWSAFLGQLGAALGAESVSLQLILQGRQAQLWQAGAALAVPEIASLEKMRNARVYSQLDLPHAEGGQQPLRALRWAVGPDGFAALVLQRRERDFRAADASQLSRLVPYLGSALASWNALGRERARAALERRMAQDLGAFWLRLTPSGRVVDMASGMRSQFGALAALRLQPNGWLAFSDPTAARTFRQALAAALADPATSSLVDLSRAPPVQMVIRSDGPAGERTLVAILRQAPLARSLPVDHVAEYFDLVRSEARLTQLLCDGFSLQEAAQELGWTIETARSCSKQIFARMGVSGQPGVLRKVLTSAVWLR</sequence>
<dbReference type="AlphaFoldDB" id="A0A2G8RHZ7"/>
<accession>A0A2G8RHZ7</accession>
<dbReference type="GO" id="GO:0003677">
    <property type="term" value="F:DNA binding"/>
    <property type="evidence" value="ECO:0007669"/>
    <property type="project" value="InterPro"/>
</dbReference>